<name>W4LXU8_9BACT</name>
<dbReference type="SUPFAM" id="SSF46689">
    <property type="entry name" value="Homeodomain-like"/>
    <property type="match status" value="1"/>
</dbReference>
<evidence type="ECO:0000313" key="2">
    <source>
        <dbReference type="Proteomes" id="UP000019140"/>
    </source>
</evidence>
<evidence type="ECO:0000313" key="1">
    <source>
        <dbReference type="EMBL" id="ETX02750.1"/>
    </source>
</evidence>
<evidence type="ECO:0008006" key="3">
    <source>
        <dbReference type="Google" id="ProtNLM"/>
    </source>
</evidence>
<dbReference type="HOGENOM" id="CLU_139107_0_0_7"/>
<sequence length="105" mass="12590">MAGTRITLYAIMDYVNDGWPSHLIRDWLHLTDQQIQDVMAYIDAHREEVEEEYQLVLRQAEEHQRYWKAQYQDHLANIGNMPLKPGQEEIRAKLKARKAKWKQMP</sequence>
<dbReference type="Proteomes" id="UP000019140">
    <property type="component" value="Unassembled WGS sequence"/>
</dbReference>
<dbReference type="InterPro" id="IPR009057">
    <property type="entry name" value="Homeodomain-like_sf"/>
</dbReference>
<dbReference type="Gene3D" id="1.10.10.10">
    <property type="entry name" value="Winged helix-like DNA-binding domain superfamily/Winged helix DNA-binding domain"/>
    <property type="match status" value="1"/>
</dbReference>
<comment type="caution">
    <text evidence="1">The sequence shown here is derived from an EMBL/GenBank/DDBJ whole genome shotgun (WGS) entry which is preliminary data.</text>
</comment>
<accession>W4LXU8</accession>
<organism evidence="1 2">
    <name type="scientific">Candidatus Entotheonella gemina</name>
    <dbReference type="NCBI Taxonomy" id="1429439"/>
    <lineage>
        <taxon>Bacteria</taxon>
        <taxon>Pseudomonadati</taxon>
        <taxon>Nitrospinota/Tectimicrobiota group</taxon>
        <taxon>Candidatus Tectimicrobiota</taxon>
        <taxon>Candidatus Entotheonellia</taxon>
        <taxon>Candidatus Entotheonellales</taxon>
        <taxon>Candidatus Entotheonellaceae</taxon>
        <taxon>Candidatus Entotheonella</taxon>
    </lineage>
</organism>
<proteinExistence type="predicted"/>
<dbReference type="EMBL" id="AZHX01001495">
    <property type="protein sequence ID" value="ETX02750.1"/>
    <property type="molecule type" value="Genomic_DNA"/>
</dbReference>
<keyword evidence="2" id="KW-1185">Reference proteome</keyword>
<dbReference type="InterPro" id="IPR007367">
    <property type="entry name" value="DUF433"/>
</dbReference>
<dbReference type="Pfam" id="PF04255">
    <property type="entry name" value="DUF433"/>
    <property type="match status" value="1"/>
</dbReference>
<protein>
    <recommendedName>
        <fullName evidence="3">DUF433 domain-containing protein</fullName>
    </recommendedName>
</protein>
<dbReference type="AlphaFoldDB" id="W4LXU8"/>
<reference evidence="1 2" key="1">
    <citation type="journal article" date="2014" name="Nature">
        <title>An environmental bacterial taxon with a large and distinct metabolic repertoire.</title>
        <authorList>
            <person name="Wilson M.C."/>
            <person name="Mori T."/>
            <person name="Ruckert C."/>
            <person name="Uria A.R."/>
            <person name="Helf M.J."/>
            <person name="Takada K."/>
            <person name="Gernert C."/>
            <person name="Steffens U.A."/>
            <person name="Heycke N."/>
            <person name="Schmitt S."/>
            <person name="Rinke C."/>
            <person name="Helfrich E.J."/>
            <person name="Brachmann A.O."/>
            <person name="Gurgui C."/>
            <person name="Wakimoto T."/>
            <person name="Kracht M."/>
            <person name="Crusemann M."/>
            <person name="Hentschel U."/>
            <person name="Abe I."/>
            <person name="Matsunaga S."/>
            <person name="Kalinowski J."/>
            <person name="Takeyama H."/>
            <person name="Piel J."/>
        </authorList>
    </citation>
    <scope>NUCLEOTIDE SEQUENCE [LARGE SCALE GENOMIC DNA]</scope>
    <source>
        <strain evidence="2">TSY2</strain>
    </source>
</reference>
<dbReference type="InterPro" id="IPR036388">
    <property type="entry name" value="WH-like_DNA-bd_sf"/>
</dbReference>
<gene>
    <name evidence="1" type="ORF">ETSY2_34855</name>
</gene>